<evidence type="ECO:0000256" key="4">
    <source>
        <dbReference type="ARBA" id="ARBA00023163"/>
    </source>
</evidence>
<dbReference type="OrthoDB" id="3688893at2"/>
<dbReference type="InterPro" id="IPR012074">
    <property type="entry name" value="GAF_ANTAR"/>
</dbReference>
<dbReference type="SMART" id="SM01012">
    <property type="entry name" value="ANTAR"/>
    <property type="match status" value="1"/>
</dbReference>
<evidence type="ECO:0000256" key="2">
    <source>
        <dbReference type="ARBA" id="ARBA00022777"/>
    </source>
</evidence>
<dbReference type="GO" id="GO:0016301">
    <property type="term" value="F:kinase activity"/>
    <property type="evidence" value="ECO:0007669"/>
    <property type="project" value="UniProtKB-KW"/>
</dbReference>
<dbReference type="InterPro" id="IPR011006">
    <property type="entry name" value="CheY-like_superfamily"/>
</dbReference>
<dbReference type="Gene3D" id="1.10.10.10">
    <property type="entry name" value="Winged helix-like DNA-binding domain superfamily/Winged helix DNA-binding domain"/>
    <property type="match status" value="1"/>
</dbReference>
<dbReference type="InterPro" id="IPR005561">
    <property type="entry name" value="ANTAR"/>
</dbReference>
<name>A0A2Y9AKA5_9MICO</name>
<dbReference type="AlphaFoldDB" id="A0A2Y9AKA5"/>
<protein>
    <submittedName>
        <fullName evidence="6">GAF domain-containing protein</fullName>
    </submittedName>
</protein>
<dbReference type="Pfam" id="PF03861">
    <property type="entry name" value="ANTAR"/>
    <property type="match status" value="1"/>
</dbReference>
<gene>
    <name evidence="6" type="ORF">SAMN05216184_1115</name>
</gene>
<dbReference type="GO" id="GO:0003723">
    <property type="term" value="F:RNA binding"/>
    <property type="evidence" value="ECO:0007669"/>
    <property type="project" value="InterPro"/>
</dbReference>
<accession>A0A2Y9AKA5</accession>
<evidence type="ECO:0000256" key="3">
    <source>
        <dbReference type="ARBA" id="ARBA00023015"/>
    </source>
</evidence>
<evidence type="ECO:0000313" key="6">
    <source>
        <dbReference type="EMBL" id="SSA44941.1"/>
    </source>
</evidence>
<dbReference type="PIRSF" id="PIRSF036625">
    <property type="entry name" value="GAF_ANTAR"/>
    <property type="match status" value="1"/>
</dbReference>
<dbReference type="SUPFAM" id="SSF55781">
    <property type="entry name" value="GAF domain-like"/>
    <property type="match status" value="1"/>
</dbReference>
<dbReference type="SMART" id="SM00065">
    <property type="entry name" value="GAF"/>
    <property type="match status" value="1"/>
</dbReference>
<evidence type="ECO:0000313" key="7">
    <source>
        <dbReference type="Proteomes" id="UP000250222"/>
    </source>
</evidence>
<dbReference type="SUPFAM" id="SSF52172">
    <property type="entry name" value="CheY-like"/>
    <property type="match status" value="1"/>
</dbReference>
<keyword evidence="2" id="KW-0418">Kinase</keyword>
<dbReference type="Gene3D" id="3.30.450.40">
    <property type="match status" value="1"/>
</dbReference>
<evidence type="ECO:0000256" key="1">
    <source>
        <dbReference type="ARBA" id="ARBA00022679"/>
    </source>
</evidence>
<organism evidence="6 7">
    <name type="scientific">Georgenia satyanarayanai</name>
    <dbReference type="NCBI Taxonomy" id="860221"/>
    <lineage>
        <taxon>Bacteria</taxon>
        <taxon>Bacillati</taxon>
        <taxon>Actinomycetota</taxon>
        <taxon>Actinomycetes</taxon>
        <taxon>Micrococcales</taxon>
        <taxon>Bogoriellaceae</taxon>
        <taxon>Georgenia</taxon>
    </lineage>
</organism>
<dbReference type="RefSeq" id="WP_110853105.1">
    <property type="nucleotide sequence ID" value="NZ_QKLZ01000011.1"/>
</dbReference>
<dbReference type="Proteomes" id="UP000250222">
    <property type="component" value="Unassembled WGS sequence"/>
</dbReference>
<sequence length="240" mass="25485">MAVTDVSARQNIADSLQDLLLATEDVENFLKQLVDVAAATIPAEVSAGITLARDGHPMTVASSDADAARYDEVQYGHDEGPCLASMRTGEVLVIEDLAQDERFGDYRAHALALGVRSALSLPLHGGEDAVGALNLYANHTHAFGAQQLEVGRRFADEASRALTMAVRLARHAELSAQLQAALTSRAVIDQAIGVVMGQNRCDAEEAFAILRTASQHRNVKLRTVAQEIVTAVSRGSSGKG</sequence>
<evidence type="ECO:0000259" key="5">
    <source>
        <dbReference type="PROSITE" id="PS50921"/>
    </source>
</evidence>
<keyword evidence="3" id="KW-0805">Transcription regulation</keyword>
<dbReference type="EMBL" id="UETB01000011">
    <property type="protein sequence ID" value="SSA44941.1"/>
    <property type="molecule type" value="Genomic_DNA"/>
</dbReference>
<keyword evidence="4" id="KW-0804">Transcription</keyword>
<proteinExistence type="predicted"/>
<dbReference type="InterPro" id="IPR036388">
    <property type="entry name" value="WH-like_DNA-bd_sf"/>
</dbReference>
<feature type="domain" description="ANTAR" evidence="5">
    <location>
        <begin position="168"/>
        <end position="229"/>
    </location>
</feature>
<dbReference type="PROSITE" id="PS50921">
    <property type="entry name" value="ANTAR"/>
    <property type="match status" value="1"/>
</dbReference>
<keyword evidence="7" id="KW-1185">Reference proteome</keyword>
<dbReference type="InterPro" id="IPR003018">
    <property type="entry name" value="GAF"/>
</dbReference>
<dbReference type="Pfam" id="PF13185">
    <property type="entry name" value="GAF_2"/>
    <property type="match status" value="1"/>
</dbReference>
<keyword evidence="1" id="KW-0808">Transferase</keyword>
<reference evidence="6 7" key="1">
    <citation type="submission" date="2016-10" db="EMBL/GenBank/DDBJ databases">
        <authorList>
            <person name="Cai Z."/>
        </authorList>
    </citation>
    <scope>NUCLEOTIDE SEQUENCE [LARGE SCALE GENOMIC DNA]</scope>
    <source>
        <strain evidence="6 7">CGMCC 1.10826</strain>
    </source>
</reference>
<dbReference type="InterPro" id="IPR029016">
    <property type="entry name" value="GAF-like_dom_sf"/>
</dbReference>